<protein>
    <submittedName>
        <fullName evidence="1">Uncharacterized protein</fullName>
    </submittedName>
</protein>
<dbReference type="OrthoDB" id="1121656at2"/>
<dbReference type="STRING" id="1150112.SAMN04487893_1221"/>
<reference evidence="2" key="1">
    <citation type="submission" date="2016-10" db="EMBL/GenBank/DDBJ databases">
        <authorList>
            <person name="Varghese N."/>
            <person name="Submissions S."/>
        </authorList>
    </citation>
    <scope>NUCLEOTIDE SEQUENCE [LARGE SCALE GENOMIC DNA]</scope>
    <source>
        <strain evidence="2">DSM 26542</strain>
    </source>
</reference>
<evidence type="ECO:0000313" key="1">
    <source>
        <dbReference type="EMBL" id="SFJ88710.1"/>
    </source>
</evidence>
<organism evidence="1 2">
    <name type="scientific">Myroides guanonis</name>
    <dbReference type="NCBI Taxonomy" id="1150112"/>
    <lineage>
        <taxon>Bacteria</taxon>
        <taxon>Pseudomonadati</taxon>
        <taxon>Bacteroidota</taxon>
        <taxon>Flavobacteriia</taxon>
        <taxon>Flavobacteriales</taxon>
        <taxon>Flavobacteriaceae</taxon>
        <taxon>Myroides</taxon>
    </lineage>
</organism>
<dbReference type="RefSeq" id="WP_090681437.1">
    <property type="nucleotide sequence ID" value="NZ_FORU01000022.1"/>
</dbReference>
<accession>A0A1I3V0N6</accession>
<gene>
    <name evidence="1" type="ORF">SAMN04487893_1221</name>
</gene>
<sequence length="191" mass="21710">MNKIVLAFSLLVANIGYSQNSIEWDGTYKLELSDFKSPATQIGDVAMYSLHMPSGIDFSFAMSNVEFMFTKNFNSKVNTVFSQESSSIVAPDIETAESLVNFANYQFDLAELYARKLRKKISEEKGTFSNASFLKPLYDSIQNEFSNRFTLMAKESDLGRNRDLLEKEHALVLEEIQELSQFCKTCKLAKK</sequence>
<evidence type="ECO:0000313" key="2">
    <source>
        <dbReference type="Proteomes" id="UP000243887"/>
    </source>
</evidence>
<keyword evidence="2" id="KW-1185">Reference proteome</keyword>
<dbReference type="AlphaFoldDB" id="A0A1I3V0N6"/>
<dbReference type="Proteomes" id="UP000243887">
    <property type="component" value="Unassembled WGS sequence"/>
</dbReference>
<dbReference type="EMBL" id="FORU01000022">
    <property type="protein sequence ID" value="SFJ88710.1"/>
    <property type="molecule type" value="Genomic_DNA"/>
</dbReference>
<name>A0A1I3V0N6_9FLAO</name>
<proteinExistence type="predicted"/>